<evidence type="ECO:0000256" key="6">
    <source>
        <dbReference type="ARBA" id="ARBA00022617"/>
    </source>
</evidence>
<dbReference type="EMBL" id="CAIIXF020000001">
    <property type="protein sequence ID" value="CAH1773462.1"/>
    <property type="molecule type" value="Genomic_DNA"/>
</dbReference>
<comment type="similarity">
    <text evidence="4 15">Belongs to the cytochrome P450 family.</text>
</comment>
<evidence type="ECO:0000256" key="11">
    <source>
        <dbReference type="ARBA" id="ARBA00023004"/>
    </source>
</evidence>
<evidence type="ECO:0000256" key="8">
    <source>
        <dbReference type="ARBA" id="ARBA00022824"/>
    </source>
</evidence>
<evidence type="ECO:0000256" key="5">
    <source>
        <dbReference type="ARBA" id="ARBA00012109"/>
    </source>
</evidence>
<keyword evidence="9" id="KW-0492">Microsome</keyword>
<evidence type="ECO:0000256" key="1">
    <source>
        <dbReference type="ARBA" id="ARBA00001971"/>
    </source>
</evidence>
<keyword evidence="6 14" id="KW-0349">Heme</keyword>
<dbReference type="FunFam" id="1.10.630.10:FF:000238">
    <property type="entry name" value="Cytochrome P450 2A6"/>
    <property type="match status" value="1"/>
</dbReference>
<keyword evidence="11 14" id="KW-0408">Iron</keyword>
<keyword evidence="12 15" id="KW-0503">Monooxygenase</keyword>
<dbReference type="GO" id="GO:0020037">
    <property type="term" value="F:heme binding"/>
    <property type="evidence" value="ECO:0007669"/>
    <property type="project" value="InterPro"/>
</dbReference>
<dbReference type="OrthoDB" id="1470350at2759"/>
<organism evidence="16 17">
    <name type="scientific">Owenia fusiformis</name>
    <name type="common">Polychaete worm</name>
    <dbReference type="NCBI Taxonomy" id="6347"/>
    <lineage>
        <taxon>Eukaryota</taxon>
        <taxon>Metazoa</taxon>
        <taxon>Spiralia</taxon>
        <taxon>Lophotrochozoa</taxon>
        <taxon>Annelida</taxon>
        <taxon>Polychaeta</taxon>
        <taxon>Sedentaria</taxon>
        <taxon>Canalipalpata</taxon>
        <taxon>Sabellida</taxon>
        <taxon>Oweniida</taxon>
        <taxon>Oweniidae</taxon>
        <taxon>Owenia</taxon>
    </lineage>
</organism>
<dbReference type="GO" id="GO:0042446">
    <property type="term" value="P:hormone biosynthetic process"/>
    <property type="evidence" value="ECO:0007669"/>
    <property type="project" value="TreeGrafter"/>
</dbReference>
<evidence type="ECO:0000256" key="4">
    <source>
        <dbReference type="ARBA" id="ARBA00010617"/>
    </source>
</evidence>
<dbReference type="EC" id="1.14.14.1" evidence="5"/>
<dbReference type="InterPro" id="IPR001128">
    <property type="entry name" value="Cyt_P450"/>
</dbReference>
<name>A0A8J1UD35_OWEFU</name>
<keyword evidence="17" id="KW-1185">Reference proteome</keyword>
<evidence type="ECO:0000256" key="7">
    <source>
        <dbReference type="ARBA" id="ARBA00022723"/>
    </source>
</evidence>
<comment type="cofactor">
    <cofactor evidence="1 14">
        <name>heme</name>
        <dbReference type="ChEBI" id="CHEBI:30413"/>
    </cofactor>
</comment>
<dbReference type="GO" id="GO:0042448">
    <property type="term" value="P:progesterone metabolic process"/>
    <property type="evidence" value="ECO:0007669"/>
    <property type="project" value="TreeGrafter"/>
</dbReference>
<gene>
    <name evidence="16" type="ORF">OFUS_LOCUS1059</name>
</gene>
<feature type="binding site" description="axial binding residue" evidence="14">
    <location>
        <position position="437"/>
    </location>
    <ligand>
        <name>heme</name>
        <dbReference type="ChEBI" id="CHEBI:30413"/>
    </ligand>
    <ligandPart>
        <name>Fe</name>
        <dbReference type="ChEBI" id="CHEBI:18248"/>
    </ligandPart>
</feature>
<dbReference type="PANTHER" id="PTHR24289:SF21">
    <property type="entry name" value="CYTOCHROME P450 1A"/>
    <property type="match status" value="1"/>
</dbReference>
<protein>
    <recommendedName>
        <fullName evidence="5">unspecific monooxygenase</fullName>
        <ecNumber evidence="5">1.14.14.1</ecNumber>
    </recommendedName>
</protein>
<evidence type="ECO:0000256" key="13">
    <source>
        <dbReference type="ARBA" id="ARBA00023136"/>
    </source>
</evidence>
<reference evidence="16" key="1">
    <citation type="submission" date="2022-03" db="EMBL/GenBank/DDBJ databases">
        <authorList>
            <person name="Martin C."/>
        </authorList>
    </citation>
    <scope>NUCLEOTIDE SEQUENCE</scope>
</reference>
<dbReference type="InterPro" id="IPR017972">
    <property type="entry name" value="Cyt_P450_CS"/>
</dbReference>
<evidence type="ECO:0000256" key="3">
    <source>
        <dbReference type="ARBA" id="ARBA00004406"/>
    </source>
</evidence>
<dbReference type="PROSITE" id="PS00086">
    <property type="entry name" value="CYTOCHROME_P450"/>
    <property type="match status" value="1"/>
</dbReference>
<evidence type="ECO:0000313" key="17">
    <source>
        <dbReference type="Proteomes" id="UP000749559"/>
    </source>
</evidence>
<proteinExistence type="inferred from homology"/>
<dbReference type="Proteomes" id="UP000749559">
    <property type="component" value="Unassembled WGS sequence"/>
</dbReference>
<dbReference type="GO" id="GO:0005789">
    <property type="term" value="C:endoplasmic reticulum membrane"/>
    <property type="evidence" value="ECO:0007669"/>
    <property type="project" value="UniProtKB-SubCell"/>
</dbReference>
<accession>A0A8J1UD35</accession>
<dbReference type="InterPro" id="IPR002401">
    <property type="entry name" value="Cyt_P450_E_grp-I"/>
</dbReference>
<keyword evidence="7 14" id="KW-0479">Metal-binding</keyword>
<evidence type="ECO:0000256" key="15">
    <source>
        <dbReference type="RuleBase" id="RU000461"/>
    </source>
</evidence>
<evidence type="ECO:0000256" key="14">
    <source>
        <dbReference type="PIRSR" id="PIRSR602401-1"/>
    </source>
</evidence>
<dbReference type="GO" id="GO:0005506">
    <property type="term" value="F:iron ion binding"/>
    <property type="evidence" value="ECO:0007669"/>
    <property type="project" value="InterPro"/>
</dbReference>
<evidence type="ECO:0000256" key="12">
    <source>
        <dbReference type="ARBA" id="ARBA00023033"/>
    </source>
</evidence>
<dbReference type="Pfam" id="PF00067">
    <property type="entry name" value="p450"/>
    <property type="match status" value="1"/>
</dbReference>
<keyword evidence="10 15" id="KW-0560">Oxidoreductase</keyword>
<dbReference type="AlphaFoldDB" id="A0A8J1UD35"/>
<keyword evidence="8" id="KW-0256">Endoplasmic reticulum</keyword>
<dbReference type="SUPFAM" id="SSF48264">
    <property type="entry name" value="Cytochrome P450"/>
    <property type="match status" value="1"/>
</dbReference>
<dbReference type="InterPro" id="IPR036396">
    <property type="entry name" value="Cyt_P450_sf"/>
</dbReference>
<dbReference type="PRINTS" id="PR00385">
    <property type="entry name" value="P450"/>
</dbReference>
<evidence type="ECO:0000256" key="2">
    <source>
        <dbReference type="ARBA" id="ARBA00004174"/>
    </source>
</evidence>
<keyword evidence="13" id="KW-0472">Membrane</keyword>
<evidence type="ECO:0000313" key="16">
    <source>
        <dbReference type="EMBL" id="CAH1773462.1"/>
    </source>
</evidence>
<sequence length="495" mass="56734">MIWEVAAILLGFIFLKYIWDHRIGRRRCKIAGPRGLPLIGNALEFMQIFPFDQFTFWRQKYGDIFKIQLLNKDIVILNGDAVYDALVGQSDDFSGRPDIPRLQLFNDCEDIATRNPDNKWKDYRKICHQGLRQFGKGVAHIEKITMHEIEDCIAKFEAQNGAFNPNIDIYRSVTNILMIMILGEKLDSSDPLIDKLAQCQETLDQAFGPKYLSLDIIPWIRYIPGVKTFSGFKDSVASVHKVFSDIIKERKMQLLDGQDKAEGILDMLLATQEERKGTDKNISDKTMNGLIQDMVIPGINTTSAALKSMLAYLVVHPEIQQTIQQEIDSVLGNRCPSIKDRSSMPYTDAFLLESLRYMSHLPIGIPHAAIRDVTIKGHFIPKGTQVWLYLFGLHHDDRFFPDPWSFTPQRFLDKDGGLIPPDERKLLLPFGAGRRVCLGEQLARIRMFLFITTFLQKYTFLPETPDNLPDCDIKNGTMGAVMNLKDYNIRLERRK</sequence>
<evidence type="ECO:0000256" key="10">
    <source>
        <dbReference type="ARBA" id="ARBA00023002"/>
    </source>
</evidence>
<dbReference type="Gene3D" id="1.10.630.10">
    <property type="entry name" value="Cytochrome P450"/>
    <property type="match status" value="1"/>
</dbReference>
<dbReference type="GO" id="GO:0004508">
    <property type="term" value="F:steroid 17-alpha-monooxygenase activity"/>
    <property type="evidence" value="ECO:0007669"/>
    <property type="project" value="TreeGrafter"/>
</dbReference>
<evidence type="ECO:0000256" key="9">
    <source>
        <dbReference type="ARBA" id="ARBA00022848"/>
    </source>
</evidence>
<comment type="subcellular location">
    <subcellularLocation>
        <location evidence="3">Endoplasmic reticulum membrane</location>
        <topology evidence="3">Peripheral membrane protein</topology>
    </subcellularLocation>
    <subcellularLocation>
        <location evidence="2">Microsome membrane</location>
        <topology evidence="2">Peripheral membrane protein</topology>
    </subcellularLocation>
</comment>
<dbReference type="PANTHER" id="PTHR24289">
    <property type="entry name" value="STEROID 17-ALPHA-HYDROXYLASE/17,20 LYASE"/>
    <property type="match status" value="1"/>
</dbReference>
<comment type="caution">
    <text evidence="16">The sequence shown here is derived from an EMBL/GenBank/DDBJ whole genome shotgun (WGS) entry which is preliminary data.</text>
</comment>
<dbReference type="PRINTS" id="PR00463">
    <property type="entry name" value="EP450I"/>
</dbReference>